<feature type="domain" description="3'-5' exonuclease" evidence="1">
    <location>
        <begin position="4"/>
        <end position="171"/>
    </location>
</feature>
<keyword evidence="2" id="KW-0269">Exonuclease</keyword>
<dbReference type="InterPro" id="IPR036397">
    <property type="entry name" value="RNaseH_sf"/>
</dbReference>
<comment type="caution">
    <text evidence="2">The sequence shown here is derived from an EMBL/GenBank/DDBJ whole genome shotgun (WGS) entry which is preliminary data.</text>
</comment>
<dbReference type="Proteomes" id="UP000638848">
    <property type="component" value="Unassembled WGS sequence"/>
</dbReference>
<dbReference type="Pfam" id="PF01612">
    <property type="entry name" value="DNA_pol_A_exo1"/>
    <property type="match status" value="1"/>
</dbReference>
<reference evidence="2" key="1">
    <citation type="journal article" date="2014" name="Int. J. Syst. Evol. Microbiol.">
        <title>Complete genome sequence of Corynebacterium casei LMG S-19264T (=DSM 44701T), isolated from a smear-ripened cheese.</title>
        <authorList>
            <consortium name="US DOE Joint Genome Institute (JGI-PGF)"/>
            <person name="Walter F."/>
            <person name="Albersmeier A."/>
            <person name="Kalinowski J."/>
            <person name="Ruckert C."/>
        </authorList>
    </citation>
    <scope>NUCLEOTIDE SEQUENCE</scope>
    <source>
        <strain evidence="2">CGMCC 1.12187</strain>
    </source>
</reference>
<dbReference type="InterPro" id="IPR012337">
    <property type="entry name" value="RNaseH-like_sf"/>
</dbReference>
<dbReference type="GO" id="GO:0006139">
    <property type="term" value="P:nucleobase-containing compound metabolic process"/>
    <property type="evidence" value="ECO:0007669"/>
    <property type="project" value="InterPro"/>
</dbReference>
<evidence type="ECO:0000313" key="2">
    <source>
        <dbReference type="EMBL" id="GGG49749.1"/>
    </source>
</evidence>
<gene>
    <name evidence="2" type="ORF">GCM10011374_10310</name>
</gene>
<dbReference type="InterPro" id="IPR002562">
    <property type="entry name" value="3'-5'_exonuclease_dom"/>
</dbReference>
<accession>A0A917LPL7</accession>
<protein>
    <submittedName>
        <fullName evidence="2">3'-5' exonuclease</fullName>
    </submittedName>
</protein>
<sequence>MQIVEGDITPVFENAARDSGVIAWDIETSGLDWSRDRIGTCQIHVPGLGTQIIQVTDSIPERLRELLSSEATVKVFHHAPFDLRFMSHHWGVSPQAVGCTKILSKIVSPGKEPKEYSLKPTLQRYLHVDLDKSQQTSDWLASSLNKEQINYAAQDVEYLVPLFARLMGIARSRGLADMAERTFAYLPTRIETDLRGCGDVFAY</sequence>
<dbReference type="GO" id="GO:0003676">
    <property type="term" value="F:nucleic acid binding"/>
    <property type="evidence" value="ECO:0007669"/>
    <property type="project" value="InterPro"/>
</dbReference>
<evidence type="ECO:0000259" key="1">
    <source>
        <dbReference type="SMART" id="SM00474"/>
    </source>
</evidence>
<dbReference type="GO" id="GO:0008408">
    <property type="term" value="F:3'-5' exonuclease activity"/>
    <property type="evidence" value="ECO:0007669"/>
    <property type="project" value="InterPro"/>
</dbReference>
<dbReference type="CDD" id="cd06142">
    <property type="entry name" value="RNaseD_exo"/>
    <property type="match status" value="1"/>
</dbReference>
<dbReference type="Gene3D" id="3.30.420.10">
    <property type="entry name" value="Ribonuclease H-like superfamily/Ribonuclease H"/>
    <property type="match status" value="1"/>
</dbReference>
<dbReference type="SMART" id="SM00474">
    <property type="entry name" value="35EXOc"/>
    <property type="match status" value="1"/>
</dbReference>
<dbReference type="EMBL" id="BMEQ01000004">
    <property type="protein sequence ID" value="GGG49749.1"/>
    <property type="molecule type" value="Genomic_DNA"/>
</dbReference>
<keyword evidence="2" id="KW-0378">Hydrolase</keyword>
<keyword evidence="2" id="KW-0540">Nuclease</keyword>
<reference evidence="2" key="2">
    <citation type="submission" date="2020-09" db="EMBL/GenBank/DDBJ databases">
        <authorList>
            <person name="Sun Q."/>
            <person name="Zhou Y."/>
        </authorList>
    </citation>
    <scope>NUCLEOTIDE SEQUENCE</scope>
    <source>
        <strain evidence="2">CGMCC 1.12187</strain>
    </source>
</reference>
<proteinExistence type="predicted"/>
<dbReference type="AlphaFoldDB" id="A0A917LPL7"/>
<organism evidence="2 3">
    <name type="scientific">Kocuria dechangensis</name>
    <dbReference type="NCBI Taxonomy" id="1176249"/>
    <lineage>
        <taxon>Bacteria</taxon>
        <taxon>Bacillati</taxon>
        <taxon>Actinomycetota</taxon>
        <taxon>Actinomycetes</taxon>
        <taxon>Micrococcales</taxon>
        <taxon>Micrococcaceae</taxon>
        <taxon>Kocuria</taxon>
    </lineage>
</organism>
<dbReference type="PANTHER" id="PTHR47649:SF1">
    <property type="entry name" value="RIBONUCLEASE D"/>
    <property type="match status" value="1"/>
</dbReference>
<evidence type="ECO:0000313" key="3">
    <source>
        <dbReference type="Proteomes" id="UP000638848"/>
    </source>
</evidence>
<keyword evidence="3" id="KW-1185">Reference proteome</keyword>
<name>A0A917LPL7_9MICC</name>
<dbReference type="SUPFAM" id="SSF53098">
    <property type="entry name" value="Ribonuclease H-like"/>
    <property type="match status" value="1"/>
</dbReference>
<dbReference type="InterPro" id="IPR051086">
    <property type="entry name" value="RNase_D-like"/>
</dbReference>
<dbReference type="PANTHER" id="PTHR47649">
    <property type="entry name" value="RIBONUCLEASE D"/>
    <property type="match status" value="1"/>
</dbReference>